<dbReference type="Proteomes" id="UP000789860">
    <property type="component" value="Unassembled WGS sequence"/>
</dbReference>
<organism evidence="1 2">
    <name type="scientific">Scutellospora calospora</name>
    <dbReference type="NCBI Taxonomy" id="85575"/>
    <lineage>
        <taxon>Eukaryota</taxon>
        <taxon>Fungi</taxon>
        <taxon>Fungi incertae sedis</taxon>
        <taxon>Mucoromycota</taxon>
        <taxon>Glomeromycotina</taxon>
        <taxon>Glomeromycetes</taxon>
        <taxon>Diversisporales</taxon>
        <taxon>Gigasporaceae</taxon>
        <taxon>Scutellospora</taxon>
    </lineage>
</organism>
<accession>A0ACA9MZX9</accession>
<gene>
    <name evidence="1" type="ORF">SCALOS_LOCUS7706</name>
</gene>
<feature type="non-terminal residue" evidence="1">
    <location>
        <position position="41"/>
    </location>
</feature>
<evidence type="ECO:0000313" key="1">
    <source>
        <dbReference type="EMBL" id="CAG8622803.1"/>
    </source>
</evidence>
<dbReference type="EMBL" id="CAJVPM010018020">
    <property type="protein sequence ID" value="CAG8622803.1"/>
    <property type="molecule type" value="Genomic_DNA"/>
</dbReference>
<comment type="caution">
    <text evidence="1">The sequence shown here is derived from an EMBL/GenBank/DDBJ whole genome shotgun (WGS) entry which is preliminary data.</text>
</comment>
<evidence type="ECO:0000313" key="2">
    <source>
        <dbReference type="Proteomes" id="UP000789860"/>
    </source>
</evidence>
<name>A0ACA9MZX9_9GLOM</name>
<keyword evidence="2" id="KW-1185">Reference proteome</keyword>
<feature type="non-terminal residue" evidence="1">
    <location>
        <position position="1"/>
    </location>
</feature>
<reference evidence="1" key="1">
    <citation type="submission" date="2021-06" db="EMBL/GenBank/DDBJ databases">
        <authorList>
            <person name="Kallberg Y."/>
            <person name="Tangrot J."/>
            <person name="Rosling A."/>
        </authorList>
    </citation>
    <scope>NUCLEOTIDE SEQUENCE</scope>
    <source>
        <strain evidence="1">AU212A</strain>
    </source>
</reference>
<proteinExistence type="predicted"/>
<protein>
    <submittedName>
        <fullName evidence="1">6408_t:CDS:1</fullName>
    </submittedName>
</protein>
<sequence length="41" mass="4943">IYTIDQKPQPEIELLTIEQEQLFKQLLSEFVDFFANEKNEL</sequence>